<proteinExistence type="predicted"/>
<evidence type="ECO:0000313" key="1">
    <source>
        <dbReference type="EMBL" id="OJA12553.1"/>
    </source>
</evidence>
<gene>
    <name evidence="1" type="ORF">AZE42_08929</name>
</gene>
<comment type="caution">
    <text evidence="1">The sequence shown here is derived from an EMBL/GenBank/DDBJ whole genome shotgun (WGS) entry which is preliminary data.</text>
</comment>
<keyword evidence="2" id="KW-1185">Reference proteome</keyword>
<dbReference type="OrthoDB" id="10450379at2759"/>
<accession>A0A1J8QG37</accession>
<dbReference type="EMBL" id="LVVM01004601">
    <property type="protein sequence ID" value="OJA12553.1"/>
    <property type="molecule type" value="Genomic_DNA"/>
</dbReference>
<organism evidence="1 2">
    <name type="scientific">Rhizopogon vesiculosus</name>
    <dbReference type="NCBI Taxonomy" id="180088"/>
    <lineage>
        <taxon>Eukaryota</taxon>
        <taxon>Fungi</taxon>
        <taxon>Dikarya</taxon>
        <taxon>Basidiomycota</taxon>
        <taxon>Agaricomycotina</taxon>
        <taxon>Agaricomycetes</taxon>
        <taxon>Agaricomycetidae</taxon>
        <taxon>Boletales</taxon>
        <taxon>Suillineae</taxon>
        <taxon>Rhizopogonaceae</taxon>
        <taxon>Rhizopogon</taxon>
    </lineage>
</organism>
<evidence type="ECO:0000313" key="2">
    <source>
        <dbReference type="Proteomes" id="UP000183567"/>
    </source>
</evidence>
<protein>
    <submittedName>
        <fullName evidence="1">Uncharacterized protein</fullName>
    </submittedName>
</protein>
<sequence length="187" mass="20953">MAMDGSTPCHAPSSPLIPRNFVKSHVWTSSYPNCPSSSVPPGYRFHNTSSTSSNNTFSFTDGRGGRQATPLKEDEYMSAARRLLRHTIHDFFLECAILIHRPSRRVLAHCNKRREQTCLFQCDWLLRGWLKLPHCVRVLWLDASDRALAEACHLSLDLEGQALGCDLPVNSTSIFDVEGTSRPLGQV</sequence>
<name>A0A1J8QG37_9AGAM</name>
<dbReference type="AlphaFoldDB" id="A0A1J8QG37"/>
<dbReference type="Proteomes" id="UP000183567">
    <property type="component" value="Unassembled WGS sequence"/>
</dbReference>
<reference evidence="1 2" key="1">
    <citation type="submission" date="2016-03" db="EMBL/GenBank/DDBJ databases">
        <title>Comparative genomics of the ectomycorrhizal sister species Rhizopogon vinicolor and Rhizopogon vesiculosus (Basidiomycota: Boletales) reveals a divergence of the mating type B locus.</title>
        <authorList>
            <person name="Mujic A.B."/>
            <person name="Kuo A."/>
            <person name="Tritt A."/>
            <person name="Lipzen A."/>
            <person name="Chen C."/>
            <person name="Johnson J."/>
            <person name="Sharma A."/>
            <person name="Barry K."/>
            <person name="Grigoriev I.V."/>
            <person name="Spatafora J.W."/>
        </authorList>
    </citation>
    <scope>NUCLEOTIDE SEQUENCE [LARGE SCALE GENOMIC DNA]</scope>
    <source>
        <strain evidence="1 2">AM-OR11-056</strain>
    </source>
</reference>